<dbReference type="RefSeq" id="WP_157541982.1">
    <property type="nucleotide sequence ID" value="NZ_WQLA01000004.1"/>
</dbReference>
<comment type="caution">
    <text evidence="1">The sequence shown here is derived from an EMBL/GenBank/DDBJ whole genome shotgun (WGS) entry which is preliminary data.</text>
</comment>
<sequence length="273" mass="29207">MQFKNIVAPLVAFLCYSGINNSLYAQNSDISSGVKAPLTVKVDGKITEWGNLPAYNKATTVRYTLANDANNLYLVLNCTDNQNINKLLAGGLTFTINKDGKKKEKDAVQIQYPLQGKNGGGFRGMRFGGRGTNINVDTAALVNSRKQMVAAAKEISVIGIKQITDTLISIYNTDGIKTGINFDSKGNLFYELAVPLKLLELSAGNATELAYNLKLNGMQFGGNRERGEGRPGGNGGGNFGGNISISGGGAFGDTMLELMSPTDFWGKYKLAKP</sequence>
<dbReference type="Gene3D" id="2.60.40.1190">
    <property type="match status" value="1"/>
</dbReference>
<evidence type="ECO:0000313" key="1">
    <source>
        <dbReference type="EMBL" id="MVN91653.1"/>
    </source>
</evidence>
<keyword evidence="2" id="KW-1185">Reference proteome</keyword>
<dbReference type="OrthoDB" id="1523672at2"/>
<reference evidence="1 2" key="1">
    <citation type="submission" date="2019-12" db="EMBL/GenBank/DDBJ databases">
        <title>Mucilaginibacter sp. HME9299 genome sequencing and assembly.</title>
        <authorList>
            <person name="Kang H."/>
            <person name="Kim H."/>
            <person name="Joh K."/>
        </authorList>
    </citation>
    <scope>NUCLEOTIDE SEQUENCE [LARGE SCALE GENOMIC DNA]</scope>
    <source>
        <strain evidence="1 2">HME9299</strain>
    </source>
</reference>
<protein>
    <submittedName>
        <fullName evidence="1">Uncharacterized protein</fullName>
    </submittedName>
</protein>
<dbReference type="Proteomes" id="UP000434850">
    <property type="component" value="Unassembled WGS sequence"/>
</dbReference>
<dbReference type="AlphaFoldDB" id="A0A6I4IQG5"/>
<organism evidence="1 2">
    <name type="scientific">Mucilaginibacter aquatilis</name>
    <dbReference type="NCBI Taxonomy" id="1517760"/>
    <lineage>
        <taxon>Bacteria</taxon>
        <taxon>Pseudomonadati</taxon>
        <taxon>Bacteroidota</taxon>
        <taxon>Sphingobacteriia</taxon>
        <taxon>Sphingobacteriales</taxon>
        <taxon>Sphingobacteriaceae</taxon>
        <taxon>Mucilaginibacter</taxon>
    </lineage>
</organism>
<name>A0A6I4IQG5_9SPHI</name>
<accession>A0A6I4IQG5</accession>
<dbReference type="EMBL" id="WQLA01000004">
    <property type="protein sequence ID" value="MVN91653.1"/>
    <property type="molecule type" value="Genomic_DNA"/>
</dbReference>
<dbReference type="SUPFAM" id="SSF49344">
    <property type="entry name" value="CBD9-like"/>
    <property type="match status" value="1"/>
</dbReference>
<proteinExistence type="predicted"/>
<gene>
    <name evidence="1" type="ORF">GO816_11005</name>
</gene>
<evidence type="ECO:0000313" key="2">
    <source>
        <dbReference type="Proteomes" id="UP000434850"/>
    </source>
</evidence>